<name>A0AAD8WY03_LOLMU</name>
<evidence type="ECO:0000313" key="4">
    <source>
        <dbReference type="Proteomes" id="UP001231189"/>
    </source>
</evidence>
<dbReference type="Pfam" id="PF03732">
    <property type="entry name" value="Retrotrans_gag"/>
    <property type="match status" value="1"/>
</dbReference>
<feature type="domain" description="Retrotransposon gag" evidence="2">
    <location>
        <begin position="151"/>
        <end position="185"/>
    </location>
</feature>
<gene>
    <name evidence="3" type="ORF">QYE76_045347</name>
</gene>
<dbReference type="EMBL" id="JAUUTY010000002">
    <property type="protein sequence ID" value="KAK1684499.1"/>
    <property type="molecule type" value="Genomic_DNA"/>
</dbReference>
<evidence type="ECO:0000256" key="1">
    <source>
        <dbReference type="SAM" id="MobiDB-lite"/>
    </source>
</evidence>
<evidence type="ECO:0000259" key="2">
    <source>
        <dbReference type="Pfam" id="PF03732"/>
    </source>
</evidence>
<proteinExistence type="predicted"/>
<comment type="caution">
    <text evidence="3">The sequence shown here is derived from an EMBL/GenBank/DDBJ whole genome shotgun (WGS) entry which is preliminary data.</text>
</comment>
<accession>A0AAD8WY03</accession>
<dbReference type="Proteomes" id="UP001231189">
    <property type="component" value="Unassembled WGS sequence"/>
</dbReference>
<keyword evidence="4" id="KW-1185">Reference proteome</keyword>
<evidence type="ECO:0000313" key="3">
    <source>
        <dbReference type="EMBL" id="KAK1684499.1"/>
    </source>
</evidence>
<organism evidence="3 4">
    <name type="scientific">Lolium multiflorum</name>
    <name type="common">Italian ryegrass</name>
    <name type="synonym">Lolium perenne subsp. multiflorum</name>
    <dbReference type="NCBI Taxonomy" id="4521"/>
    <lineage>
        <taxon>Eukaryota</taxon>
        <taxon>Viridiplantae</taxon>
        <taxon>Streptophyta</taxon>
        <taxon>Embryophyta</taxon>
        <taxon>Tracheophyta</taxon>
        <taxon>Spermatophyta</taxon>
        <taxon>Magnoliopsida</taxon>
        <taxon>Liliopsida</taxon>
        <taxon>Poales</taxon>
        <taxon>Poaceae</taxon>
        <taxon>BOP clade</taxon>
        <taxon>Pooideae</taxon>
        <taxon>Poodae</taxon>
        <taxon>Poeae</taxon>
        <taxon>Poeae Chloroplast Group 2 (Poeae type)</taxon>
        <taxon>Loliodinae</taxon>
        <taxon>Loliinae</taxon>
        <taxon>Lolium</taxon>
    </lineage>
</organism>
<dbReference type="AlphaFoldDB" id="A0AAD8WY03"/>
<feature type="region of interest" description="Disordered" evidence="1">
    <location>
        <begin position="25"/>
        <end position="69"/>
    </location>
</feature>
<dbReference type="InterPro" id="IPR005162">
    <property type="entry name" value="Retrotrans_gag_dom"/>
</dbReference>
<sequence>MENYSSSSWEQQVMKMAVKMAAVSMEKPSGALPRPRRANGDSLSPDLGRDGGGSEAVDSDFSSGEEEISSPRFINTMASEKLIKIFSDMSFETSADSDISSDSDSIDNFNLIDRSIAVGKVFTNLIQDWLVDYLETVKLIGGTRATGMQSIQVHLSGAARSWIKKLPLGSVDSWDSFEDVFVKNF</sequence>
<protein>
    <recommendedName>
        <fullName evidence="2">Retrotransposon gag domain-containing protein</fullName>
    </recommendedName>
</protein>
<reference evidence="3" key="1">
    <citation type="submission" date="2023-07" db="EMBL/GenBank/DDBJ databases">
        <title>A chromosome-level genome assembly of Lolium multiflorum.</title>
        <authorList>
            <person name="Chen Y."/>
            <person name="Copetti D."/>
            <person name="Kolliker R."/>
            <person name="Studer B."/>
        </authorList>
    </citation>
    <scope>NUCLEOTIDE SEQUENCE</scope>
    <source>
        <strain evidence="3">02402/16</strain>
        <tissue evidence="3">Leaf</tissue>
    </source>
</reference>